<dbReference type="AlphaFoldDB" id="A0A6N2L2R4"/>
<reference evidence="1" key="1">
    <citation type="submission" date="2019-03" db="EMBL/GenBank/DDBJ databases">
        <authorList>
            <person name="Mank J."/>
            <person name="Almeida P."/>
        </authorList>
    </citation>
    <scope>NUCLEOTIDE SEQUENCE</scope>
    <source>
        <strain evidence="1">78183</strain>
    </source>
</reference>
<name>A0A6N2L2R4_SALVM</name>
<sequence>MAQLIASWRASLKAMEETWNLMSSQNHLRISTLTCSLVPKLKKAMSYLSLHGLKRMHQCPPLLPVTRLPIEFQCQAWPKSNFTRKNREAHRRNCRCIAYMIPALNGRIPEITSAR</sequence>
<protein>
    <submittedName>
        <fullName evidence="1">Uncharacterized protein</fullName>
    </submittedName>
</protein>
<proteinExistence type="predicted"/>
<evidence type="ECO:0000313" key="1">
    <source>
        <dbReference type="EMBL" id="VFU35162.1"/>
    </source>
</evidence>
<gene>
    <name evidence="1" type="ORF">SVIM_LOCUS173712</name>
</gene>
<organism evidence="1">
    <name type="scientific">Salix viminalis</name>
    <name type="common">Common osier</name>
    <name type="synonym">Basket willow</name>
    <dbReference type="NCBI Taxonomy" id="40686"/>
    <lineage>
        <taxon>Eukaryota</taxon>
        <taxon>Viridiplantae</taxon>
        <taxon>Streptophyta</taxon>
        <taxon>Embryophyta</taxon>
        <taxon>Tracheophyta</taxon>
        <taxon>Spermatophyta</taxon>
        <taxon>Magnoliopsida</taxon>
        <taxon>eudicotyledons</taxon>
        <taxon>Gunneridae</taxon>
        <taxon>Pentapetalae</taxon>
        <taxon>rosids</taxon>
        <taxon>fabids</taxon>
        <taxon>Malpighiales</taxon>
        <taxon>Salicaceae</taxon>
        <taxon>Saliceae</taxon>
        <taxon>Salix</taxon>
    </lineage>
</organism>
<accession>A0A6N2L2R4</accession>
<dbReference type="EMBL" id="CAADRP010001112">
    <property type="protein sequence ID" value="VFU35162.1"/>
    <property type="molecule type" value="Genomic_DNA"/>
</dbReference>